<feature type="region of interest" description="Disordered" evidence="1">
    <location>
        <begin position="1"/>
        <end position="33"/>
    </location>
</feature>
<evidence type="ECO:0000256" key="1">
    <source>
        <dbReference type="SAM" id="MobiDB-lite"/>
    </source>
</evidence>
<dbReference type="EMBL" id="CP111023">
    <property type="protein sequence ID" value="WAR20750.1"/>
    <property type="molecule type" value="Genomic_DNA"/>
</dbReference>
<gene>
    <name evidence="2" type="ORF">MAR_014724</name>
</gene>
<reference evidence="2" key="1">
    <citation type="submission" date="2022-11" db="EMBL/GenBank/DDBJ databases">
        <title>Centuries of genome instability and evolution in soft-shell clam transmissible cancer (bioRxiv).</title>
        <authorList>
            <person name="Hart S.F.M."/>
            <person name="Yonemitsu M.A."/>
            <person name="Giersch R.M."/>
            <person name="Beal B.F."/>
            <person name="Arriagada G."/>
            <person name="Davis B.W."/>
            <person name="Ostrander E.A."/>
            <person name="Goff S.P."/>
            <person name="Metzger M.J."/>
        </authorList>
    </citation>
    <scope>NUCLEOTIDE SEQUENCE</scope>
    <source>
        <strain evidence="2">MELC-2E11</strain>
        <tissue evidence="2">Siphon/mantle</tissue>
    </source>
</reference>
<feature type="compositionally biased region" description="Acidic residues" evidence="1">
    <location>
        <begin position="1"/>
        <end position="11"/>
    </location>
</feature>
<keyword evidence="3" id="KW-1185">Reference proteome</keyword>
<proteinExistence type="predicted"/>
<protein>
    <submittedName>
        <fullName evidence="2">Uncharacterized protein</fullName>
    </submittedName>
</protein>
<accession>A0ABY7FEX9</accession>
<sequence length="132" mass="14706">MPLGLLEDENDKDIPNRLPAPATENMPSSDKADENRLLDMLATVADNESLKQHLAKLIIENEKLQQRKTNTTKIKPGSANLNFGASMLRQNKKKDEFVYYTDSDLTEKSGFLATLENLKAEGKVLEGDGIML</sequence>
<evidence type="ECO:0000313" key="3">
    <source>
        <dbReference type="Proteomes" id="UP001164746"/>
    </source>
</evidence>
<organism evidence="2 3">
    <name type="scientific">Mya arenaria</name>
    <name type="common">Soft-shell clam</name>
    <dbReference type="NCBI Taxonomy" id="6604"/>
    <lineage>
        <taxon>Eukaryota</taxon>
        <taxon>Metazoa</taxon>
        <taxon>Spiralia</taxon>
        <taxon>Lophotrochozoa</taxon>
        <taxon>Mollusca</taxon>
        <taxon>Bivalvia</taxon>
        <taxon>Autobranchia</taxon>
        <taxon>Heteroconchia</taxon>
        <taxon>Euheterodonta</taxon>
        <taxon>Imparidentia</taxon>
        <taxon>Neoheterodontei</taxon>
        <taxon>Myida</taxon>
        <taxon>Myoidea</taxon>
        <taxon>Myidae</taxon>
        <taxon>Mya</taxon>
    </lineage>
</organism>
<dbReference type="Proteomes" id="UP001164746">
    <property type="component" value="Chromosome 12"/>
</dbReference>
<evidence type="ECO:0000313" key="2">
    <source>
        <dbReference type="EMBL" id="WAR20750.1"/>
    </source>
</evidence>
<name>A0ABY7FEX9_MYAAR</name>